<feature type="region of interest" description="Disordered" evidence="1">
    <location>
        <begin position="710"/>
        <end position="959"/>
    </location>
</feature>
<feature type="compositionally biased region" description="Low complexity" evidence="1">
    <location>
        <begin position="808"/>
        <end position="818"/>
    </location>
</feature>
<feature type="region of interest" description="Disordered" evidence="1">
    <location>
        <begin position="279"/>
        <end position="340"/>
    </location>
</feature>
<feature type="compositionally biased region" description="Basic and acidic residues" evidence="1">
    <location>
        <begin position="473"/>
        <end position="485"/>
    </location>
</feature>
<evidence type="ECO:0000259" key="2">
    <source>
        <dbReference type="Pfam" id="PF14661"/>
    </source>
</evidence>
<dbReference type="AlphaFoldDB" id="A0A2V3IH81"/>
<comment type="caution">
    <text evidence="3">The sequence shown here is derived from an EMBL/GenBank/DDBJ whole genome shotgun (WGS) entry which is preliminary data.</text>
</comment>
<feature type="compositionally biased region" description="Basic and acidic residues" evidence="1">
    <location>
        <begin position="753"/>
        <end position="781"/>
    </location>
</feature>
<feature type="compositionally biased region" description="Polar residues" evidence="1">
    <location>
        <begin position="844"/>
        <end position="861"/>
    </location>
</feature>
<dbReference type="GO" id="GO:0070652">
    <property type="term" value="C:HAUS complex"/>
    <property type="evidence" value="ECO:0007669"/>
    <property type="project" value="InterPro"/>
</dbReference>
<feature type="compositionally biased region" description="Low complexity" evidence="1">
    <location>
        <begin position="288"/>
        <end position="306"/>
    </location>
</feature>
<reference evidence="3 4" key="1">
    <citation type="journal article" date="2018" name="Mol. Biol. Evol.">
        <title>Analysis of the draft genome of the red seaweed Gracilariopsis chorda provides insights into genome size evolution in Rhodophyta.</title>
        <authorList>
            <person name="Lee J."/>
            <person name="Yang E.C."/>
            <person name="Graf L."/>
            <person name="Yang J.H."/>
            <person name="Qiu H."/>
            <person name="Zel Zion U."/>
            <person name="Chan C.X."/>
            <person name="Stephens T.G."/>
            <person name="Weber A.P.M."/>
            <person name="Boo G.H."/>
            <person name="Boo S.M."/>
            <person name="Kim K.M."/>
            <person name="Shin Y."/>
            <person name="Jung M."/>
            <person name="Lee S.J."/>
            <person name="Yim H.S."/>
            <person name="Lee J.H."/>
            <person name="Bhattacharya D."/>
            <person name="Yoon H.S."/>
        </authorList>
    </citation>
    <scope>NUCLEOTIDE SEQUENCE [LARGE SCALE GENOMIC DNA]</scope>
    <source>
        <strain evidence="3 4">SKKU-2015</strain>
        <tissue evidence="3">Whole body</tissue>
    </source>
</reference>
<feature type="compositionally biased region" description="Polar residues" evidence="1">
    <location>
        <begin position="1013"/>
        <end position="1022"/>
    </location>
</feature>
<dbReference type="PANTHER" id="PTHR16151">
    <property type="entry name" value="HAUS AUGMIN-LIKE COMPLEX SUBUNIT 6"/>
    <property type="match status" value="1"/>
</dbReference>
<feature type="compositionally biased region" description="Polar residues" evidence="1">
    <location>
        <begin position="307"/>
        <end position="317"/>
    </location>
</feature>
<organism evidence="3 4">
    <name type="scientific">Gracilariopsis chorda</name>
    <dbReference type="NCBI Taxonomy" id="448386"/>
    <lineage>
        <taxon>Eukaryota</taxon>
        <taxon>Rhodophyta</taxon>
        <taxon>Florideophyceae</taxon>
        <taxon>Rhodymeniophycidae</taxon>
        <taxon>Gracilariales</taxon>
        <taxon>Gracilariaceae</taxon>
        <taxon>Gracilariopsis</taxon>
    </lineage>
</organism>
<evidence type="ECO:0000313" key="3">
    <source>
        <dbReference type="EMBL" id="PXF41445.1"/>
    </source>
</evidence>
<dbReference type="PANTHER" id="PTHR16151:SF2">
    <property type="entry name" value="HAUS AUGMIN-LIKE COMPLEX SUBUNIT 6"/>
    <property type="match status" value="1"/>
</dbReference>
<feature type="region of interest" description="Disordered" evidence="1">
    <location>
        <begin position="607"/>
        <end position="639"/>
    </location>
</feature>
<feature type="region of interest" description="Disordered" evidence="1">
    <location>
        <begin position="419"/>
        <end position="498"/>
    </location>
</feature>
<feature type="compositionally biased region" description="Polar residues" evidence="1">
    <location>
        <begin position="710"/>
        <end position="723"/>
    </location>
</feature>
<protein>
    <submittedName>
        <fullName evidence="3">AUGMIN subunit 6</fullName>
    </submittedName>
</protein>
<feature type="compositionally biased region" description="Low complexity" evidence="1">
    <location>
        <begin position="1030"/>
        <end position="1045"/>
    </location>
</feature>
<dbReference type="EMBL" id="NBIV01000216">
    <property type="protein sequence ID" value="PXF41445.1"/>
    <property type="molecule type" value="Genomic_DNA"/>
</dbReference>
<keyword evidence="4" id="KW-1185">Reference proteome</keyword>
<evidence type="ECO:0000313" key="4">
    <source>
        <dbReference type="Proteomes" id="UP000247409"/>
    </source>
</evidence>
<feature type="region of interest" description="Disordered" evidence="1">
    <location>
        <begin position="1013"/>
        <end position="1063"/>
    </location>
</feature>
<dbReference type="Proteomes" id="UP000247409">
    <property type="component" value="Unassembled WGS sequence"/>
</dbReference>
<evidence type="ECO:0000256" key="1">
    <source>
        <dbReference type="SAM" id="MobiDB-lite"/>
    </source>
</evidence>
<feature type="compositionally biased region" description="Low complexity" evidence="1">
    <location>
        <begin position="608"/>
        <end position="623"/>
    </location>
</feature>
<dbReference type="InterPro" id="IPR026797">
    <property type="entry name" value="HAUS_6"/>
</dbReference>
<dbReference type="OrthoDB" id="5575722at2759"/>
<feature type="compositionally biased region" description="Basic and acidic residues" evidence="1">
    <location>
        <begin position="790"/>
        <end position="799"/>
    </location>
</feature>
<feature type="domain" description="HAUS augmin-like complex subunit 6 N-terminal" evidence="2">
    <location>
        <begin position="14"/>
        <end position="137"/>
    </location>
</feature>
<dbReference type="GO" id="GO:1990498">
    <property type="term" value="C:mitotic spindle microtubule"/>
    <property type="evidence" value="ECO:0007669"/>
    <property type="project" value="TreeGrafter"/>
</dbReference>
<name>A0A2V3IH81_9FLOR</name>
<feature type="compositionally biased region" description="Low complexity" evidence="1">
    <location>
        <begin position="486"/>
        <end position="495"/>
    </location>
</feature>
<proteinExistence type="predicted"/>
<gene>
    <name evidence="3" type="ORF">BWQ96_08826</name>
</gene>
<accession>A0A2V3IH81</accession>
<sequence length="1137" mass="121312">MSTHALPTPAQLIVENLTLLAGSPSAFRARYGHTITDTTFAKPSSFAPAAAVLHFLLSVIEPSVVQPLFKPCFPILDRAQERDFKKVVDARLSLLEKNKLIPQGAARKSVVAAAGGDRFLDLIWTLSCLAVQHACVRHPPYANPTRFAVSSPPIPDDSASVASSSRSIRSFHSFHSRGKPASARGAAASLSSSASATCASRRFLGAGLIAAAHNRANNATTMRATVDAQRLAMARTVNMAQQGATMCNSEADSLREKITDFEAKLRCLKMQLADMGFDENGNDIRGGDAPPVNTTTAANPTDAPTASQLNTSASSDTLQDELKTSPIESTESGSSLGDAVESVDGEQLSADLKRLLAFADHTAQNGPQLCHDLAAAERAAQAGQVPGVRVTDASAHDIVGLVRAATEQLEVAAHRMDQISAAAQPHHRDRTNSTTSTRARRGPATLAASPSPPPPVTHRSDVDITSASSTVTDEEKAINDKEHSIQKTNQKQQQQHLTNPLRATVEAALRKHKQVLDNSQRLTKEANEFAAKSDASLKLLEPIDSDGSLMGEEVPCIPSPNTTKPSWFIEAAADAERIIASQTQAHQKGRVEHDSASDVRQASQLLERSVAANSSNKSSSVARSARRRKNDGSSRSFDSFNALTQSSTKSADLESDSASLVLCTPSSSTSSATKTARSVRFAELPPSYSATRSGDDTVVHASRIGKTRCTTELYPSSPSSLSTVEDVRKSLQDTDKPTSRGAANAVDTAGVVVKREPAERSARPKTPTEKPTEPQPKKEGSSTRTRRRDQHTPKSDKGRPPQVTSGKPPRIQRTQTPRRVMRRKDAIERSVIPVAPAVPASKPQAASSIPSRSGSQVNFNGLTECRSRSTVATSTSHAASSLLPNPSSPAPEAVQTQTPIEDETSKKQLGHADVPQGSDDEISSAINVDVRDGAESLQSSVEELAEEHPTPLAPRETVQKKLFMTPESTTSFSTPVEPPVEKVDSVEKTYGLRKATGTVKAVLSARNGATAANHSFLRNTSPAHARSDSKPSGSLSDDDLLFSPDTRVPLSQKPMRPKATSSDGFFAGEAAHWQQSVRSQNGTEVNMFQEGALTRTTSESTSRFSRLTEKLSSTSSSSGGKRSRVQQLRARLAALNK</sequence>
<dbReference type="GO" id="GO:0051225">
    <property type="term" value="P:spindle assembly"/>
    <property type="evidence" value="ECO:0007669"/>
    <property type="project" value="InterPro"/>
</dbReference>
<dbReference type="GO" id="GO:0008017">
    <property type="term" value="F:microtubule binding"/>
    <property type="evidence" value="ECO:0007669"/>
    <property type="project" value="TreeGrafter"/>
</dbReference>
<dbReference type="InterPro" id="IPR028163">
    <property type="entry name" value="HAUS_6_N"/>
</dbReference>
<feature type="compositionally biased region" description="Basic and acidic residues" evidence="1">
    <location>
        <begin position="725"/>
        <end position="738"/>
    </location>
</feature>
<feature type="region of interest" description="Disordered" evidence="1">
    <location>
        <begin position="1092"/>
        <end position="1127"/>
    </location>
</feature>
<dbReference type="Pfam" id="PF14661">
    <property type="entry name" value="HAUS6_N"/>
    <property type="match status" value="1"/>
</dbReference>
<feature type="compositionally biased region" description="Low complexity" evidence="1">
    <location>
        <begin position="1093"/>
        <end position="1120"/>
    </location>
</feature>
<feature type="compositionally biased region" description="Low complexity" evidence="1">
    <location>
        <begin position="868"/>
        <end position="893"/>
    </location>
</feature>
<feature type="compositionally biased region" description="Polar residues" evidence="1">
    <location>
        <begin position="326"/>
        <end position="335"/>
    </location>
</feature>